<dbReference type="KEGG" id="nak:EH165_05245"/>
<feature type="compositionally biased region" description="Low complexity" evidence="1">
    <location>
        <begin position="35"/>
        <end position="56"/>
    </location>
</feature>
<keyword evidence="3" id="KW-1185">Reference proteome</keyword>
<feature type="compositionally biased region" description="Low complexity" evidence="1">
    <location>
        <begin position="14"/>
        <end position="23"/>
    </location>
</feature>
<gene>
    <name evidence="2" type="ORF">EH165_05245</name>
</gene>
<organism evidence="2 3">
    <name type="scientific">Nakamurella antarctica</name>
    <dbReference type="NCBI Taxonomy" id="1902245"/>
    <lineage>
        <taxon>Bacteria</taxon>
        <taxon>Bacillati</taxon>
        <taxon>Actinomycetota</taxon>
        <taxon>Actinomycetes</taxon>
        <taxon>Nakamurellales</taxon>
        <taxon>Nakamurellaceae</taxon>
        <taxon>Nakamurella</taxon>
    </lineage>
</organism>
<dbReference type="Proteomes" id="UP000268084">
    <property type="component" value="Chromosome"/>
</dbReference>
<feature type="region of interest" description="Disordered" evidence="1">
    <location>
        <begin position="1"/>
        <end position="86"/>
    </location>
</feature>
<dbReference type="OrthoDB" id="5422202at2"/>
<evidence type="ECO:0000313" key="2">
    <source>
        <dbReference type="EMBL" id="AZI59412.1"/>
    </source>
</evidence>
<dbReference type="EMBL" id="CP034170">
    <property type="protein sequence ID" value="AZI59412.1"/>
    <property type="molecule type" value="Genomic_DNA"/>
</dbReference>
<dbReference type="InterPro" id="IPR007139">
    <property type="entry name" value="DUF349"/>
</dbReference>
<name>A0A3G8ZPZ5_9ACTN</name>
<protein>
    <submittedName>
        <fullName evidence="2">DUF349 domain-containing protein</fullName>
    </submittedName>
</protein>
<feature type="compositionally biased region" description="Pro residues" evidence="1">
    <location>
        <begin position="57"/>
        <end position="67"/>
    </location>
</feature>
<sequence length="491" mass="53526">MPAADQPGEESVEHALAAEAAAETQPIPEKESEPAETAPATADAVRAAATPSAGRPNPGPRPSPIPRPSAGRGPHKSAVPVAPVEPLIETSDPTLWGRVDEAGTVFVRTATGEREVGSWQAGEPEAGLTHYGRRYDDFVTEISLLEKRLATKSGDPKATRTQAQQLRETVDTLAAVGDLDSAAARLETVIAAAETAVTHAAADRASAKAAAVATKEALCVEAEELAESAQWKSTGDRLKTIVDEWRAIRGIDRKTDDVLWKRFARARDTFTRRRGSHFAEMDKERGAAKDSKELLIVKAEALSDSTEWGETAGAYRELMVQWKASGRAPREIEDALWDRFRAAQEKFFARRLQTFAERDSEFEANAVVKEALLLDAEKIDPAADLDAAKAALRSIQDRWEAAGKVPRERIRDLDSRLRAVEEKVKGAEESMWRKTDPETTARLAQFRTRYETFAAQAAKATAAGDTRRAKEASAQAAQWLEWLQAAEGAVE</sequence>
<reference evidence="2 3" key="2">
    <citation type="submission" date="2018-12" db="EMBL/GenBank/DDBJ databases">
        <title>Nakamurella antarcticus sp. nov., isolated from Antarctica South Shetland Islands soil.</title>
        <authorList>
            <person name="Peng F."/>
        </authorList>
    </citation>
    <scope>NUCLEOTIDE SEQUENCE [LARGE SCALE GENOMIC DNA]</scope>
    <source>
        <strain evidence="2 3">S14-144</strain>
    </source>
</reference>
<accession>A0A3G8ZPZ5</accession>
<evidence type="ECO:0000256" key="1">
    <source>
        <dbReference type="SAM" id="MobiDB-lite"/>
    </source>
</evidence>
<dbReference type="AlphaFoldDB" id="A0A3G8ZPZ5"/>
<reference evidence="2 3" key="1">
    <citation type="submission" date="2018-11" db="EMBL/GenBank/DDBJ databases">
        <authorList>
            <person name="Da X."/>
        </authorList>
    </citation>
    <scope>NUCLEOTIDE SEQUENCE [LARGE SCALE GENOMIC DNA]</scope>
    <source>
        <strain evidence="2 3">S14-144</strain>
    </source>
</reference>
<proteinExistence type="predicted"/>
<evidence type="ECO:0000313" key="3">
    <source>
        <dbReference type="Proteomes" id="UP000268084"/>
    </source>
</evidence>
<dbReference type="Pfam" id="PF03993">
    <property type="entry name" value="DUF349"/>
    <property type="match status" value="3"/>
</dbReference>